<dbReference type="PANTHER" id="PTHR33104:SF2">
    <property type="entry name" value="CXC3 LIKE CYSTEINE CLUSTER DOMAIN-CONTAINING PROTEIN"/>
    <property type="match status" value="1"/>
</dbReference>
<accession>A0AAW0BLX0</accession>
<reference evidence="3 4" key="1">
    <citation type="submission" date="2024-01" db="EMBL/GenBank/DDBJ databases">
        <title>A draft genome for a cacao thread blight-causing isolate of Paramarasmius palmivorus.</title>
        <authorList>
            <person name="Baruah I.K."/>
            <person name="Bukari Y."/>
            <person name="Amoako-Attah I."/>
            <person name="Meinhardt L.W."/>
            <person name="Bailey B.A."/>
            <person name="Cohen S.P."/>
        </authorList>
    </citation>
    <scope>NUCLEOTIDE SEQUENCE [LARGE SCALE GENOMIC DNA]</scope>
    <source>
        <strain evidence="3 4">GH-12</strain>
    </source>
</reference>
<dbReference type="PANTHER" id="PTHR33104">
    <property type="entry name" value="SI:DKEY-29D5.2"/>
    <property type="match status" value="1"/>
</dbReference>
<keyword evidence="4" id="KW-1185">Reference proteome</keyword>
<feature type="region of interest" description="Disordered" evidence="1">
    <location>
        <begin position="1085"/>
        <end position="1145"/>
    </location>
</feature>
<name>A0AAW0BLX0_9AGAR</name>
<dbReference type="Pfam" id="PF18758">
    <property type="entry name" value="KDZ"/>
    <property type="match status" value="1"/>
</dbReference>
<dbReference type="Pfam" id="PF18803">
    <property type="entry name" value="CxC2"/>
    <property type="match status" value="1"/>
</dbReference>
<dbReference type="Proteomes" id="UP001383192">
    <property type="component" value="Unassembled WGS sequence"/>
</dbReference>
<feature type="compositionally biased region" description="Acidic residues" evidence="1">
    <location>
        <begin position="1102"/>
        <end position="1139"/>
    </location>
</feature>
<comment type="caution">
    <text evidence="3">The sequence shown here is derived from an EMBL/GenBank/DDBJ whole genome shotgun (WGS) entry which is preliminary data.</text>
</comment>
<gene>
    <name evidence="3" type="ORF">VNI00_015204</name>
</gene>
<organism evidence="3 4">
    <name type="scientific">Paramarasmius palmivorus</name>
    <dbReference type="NCBI Taxonomy" id="297713"/>
    <lineage>
        <taxon>Eukaryota</taxon>
        <taxon>Fungi</taxon>
        <taxon>Dikarya</taxon>
        <taxon>Basidiomycota</taxon>
        <taxon>Agaricomycotina</taxon>
        <taxon>Agaricomycetes</taxon>
        <taxon>Agaricomycetidae</taxon>
        <taxon>Agaricales</taxon>
        <taxon>Marasmiineae</taxon>
        <taxon>Marasmiaceae</taxon>
        <taxon>Paramarasmius</taxon>
    </lineage>
</organism>
<sequence>MNSGKRKKPAASRQRVETGLDYNIVQSREEIVLASGSTKVQHTSPVKGRSRLPELASFWPAHTLPETTGPENTNGDWEDISTGVEDASGGRNSNTGKKKRKRKNWRVKRPNKYWKVLFRDAFVDELLRGKGRGDYLNAEVCSECNGVDPSGVAREDRKAKFRCRDCFGGDMICTRCCVKRHRRLPFHVIEEWTGEFFEKTELKQLGLKIQLNHSGSACPTEKPCHSKFLVLHTNGIHRVNLFFCRCVHKRRDQYVQLLRRGLYPATCIDGRITTVATFAFLESLHLNSFTTKGSTYDFYRGLEKLTDNTRLNLPKSRYRPLLRMIRQWRHLKMLIWSGCGHEPGGIPEGKNLPQGWEQDPRQLKEQQVSSHSRDPPLNSGMGYFVAREPYEEYCGMNDSGDEISTCVPLAALAKQNTKFSRGLRYTGVGGVVCGRSDMLVRLGNLHRGERYRAMDWIFGKALRDFLGLLQLLVIYDIACQWFIHLLERVANDWPSSLRFNLLTTPGIGKLHEPGHRQEDHEQFSLNFIPGAGKTDGESCERVWGEHNNLGNATKTMGPGSREDNIDSKAGGWNWEKYVAMGATLCRRYAEAVKDNDRLGSEHTGLTSNLPESLVQEWEAMCVSWESAPFPKADIPNPYRIHQEFLSEEKALKELETDEKLRRSQGEPQYHSVTASGFLKMGLDLRDAQDKVLELLAEKDPTPRQMRKIEEESNTLRKHLATYSQLAPIYMPGLTQFLDDTNQREDTYDVEPEVTKIWLPSDVNEVNGSSICVPHLANAEAKLEIARCFDSLDGVRHTLRVKSRMTLFKNTNVRGQRESGKAREVINRVVDRVHRYANRYRAARSALVRLIGQGEWESTLRCLKDEDLRAMKDPALVKIGSGRKGNDEEDLEEEEAEFCKLLASKPKRWGDGSTVSKNDTASLRQGAQLAEVVVRPTVHMPDDLIHPDRLAEEHRLVHGTGETRKSHSWIWWAGGTIDLADGADENANEILRSEWCKSRARKLRAREEVLLLREEMRRTLEYLAWRAREWVQSADIDDGTQSRALTEGKKAYALAQASMQRRLQASFGHKFAKVTSGIIGIGGEQANATRSKDSIAEDIRVDGEDEDGAEDVEDEDEDEEDDLMDWFDLEESEDEEDEDMGKEGHL</sequence>
<dbReference type="EMBL" id="JAYKXP010000095">
    <property type="protein sequence ID" value="KAK7027459.1"/>
    <property type="molecule type" value="Genomic_DNA"/>
</dbReference>
<protein>
    <recommendedName>
        <fullName evidence="2">CxC2-like cysteine cluster KDZ transposase-associated domain-containing protein</fullName>
    </recommendedName>
</protein>
<feature type="region of interest" description="Disordered" evidence="1">
    <location>
        <begin position="347"/>
        <end position="375"/>
    </location>
</feature>
<evidence type="ECO:0000313" key="3">
    <source>
        <dbReference type="EMBL" id="KAK7027459.1"/>
    </source>
</evidence>
<dbReference type="CDD" id="cd19757">
    <property type="entry name" value="Bbox1"/>
    <property type="match status" value="1"/>
</dbReference>
<feature type="domain" description="CxC2-like cysteine cluster KDZ transposase-associated" evidence="2">
    <location>
        <begin position="202"/>
        <end position="309"/>
    </location>
</feature>
<dbReference type="InterPro" id="IPR040521">
    <property type="entry name" value="KDZ"/>
</dbReference>
<evidence type="ECO:0000259" key="2">
    <source>
        <dbReference type="Pfam" id="PF18803"/>
    </source>
</evidence>
<feature type="compositionally biased region" description="Basic and acidic residues" evidence="1">
    <location>
        <begin position="1089"/>
        <end position="1101"/>
    </location>
</feature>
<dbReference type="InterPro" id="IPR041457">
    <property type="entry name" value="CxC2_KDZ-assoc"/>
</dbReference>
<dbReference type="AlphaFoldDB" id="A0AAW0BLX0"/>
<proteinExistence type="predicted"/>
<evidence type="ECO:0000256" key="1">
    <source>
        <dbReference type="SAM" id="MobiDB-lite"/>
    </source>
</evidence>
<feature type="compositionally biased region" description="Polar residues" evidence="1">
    <location>
        <begin position="65"/>
        <end position="75"/>
    </location>
</feature>
<evidence type="ECO:0000313" key="4">
    <source>
        <dbReference type="Proteomes" id="UP001383192"/>
    </source>
</evidence>
<feature type="region of interest" description="Disordered" evidence="1">
    <location>
        <begin position="63"/>
        <end position="104"/>
    </location>
</feature>